<accession>A0ABU5I7H8</accession>
<organism evidence="2 3">
    <name type="scientific">Azohydromonas lata</name>
    <dbReference type="NCBI Taxonomy" id="45677"/>
    <lineage>
        <taxon>Bacteria</taxon>
        <taxon>Pseudomonadati</taxon>
        <taxon>Pseudomonadota</taxon>
        <taxon>Betaproteobacteria</taxon>
        <taxon>Burkholderiales</taxon>
        <taxon>Sphaerotilaceae</taxon>
        <taxon>Azohydromonas</taxon>
    </lineage>
</organism>
<keyword evidence="2" id="KW-0614">Plasmid</keyword>
<reference evidence="2 3" key="1">
    <citation type="submission" date="2023-11" db="EMBL/GenBank/DDBJ databases">
        <title>Draft genome of Azohydromonas lata strain H1 (DSM1123), a polyhydroxyalkanoate producer.</title>
        <authorList>
            <person name="Traversa D."/>
            <person name="D'Addabbo P."/>
            <person name="Pazzani C."/>
            <person name="Manzari C."/>
            <person name="Chiara M."/>
            <person name="Scrascia M."/>
        </authorList>
    </citation>
    <scope>NUCLEOTIDE SEQUENCE [LARGE SCALE GENOMIC DNA]</scope>
    <source>
        <strain evidence="2 3">H1</strain>
        <plasmid evidence="2">unnamed</plasmid>
    </source>
</reference>
<sequence>MCLRGRHASARGGHGHGATPARGSEVLALAQLLEKARSQEAEAAQLPFALQRAPL</sequence>
<dbReference type="RefSeq" id="WP_322464138.1">
    <property type="nucleotide sequence ID" value="NZ_JAXOJX010000001.1"/>
</dbReference>
<feature type="region of interest" description="Disordered" evidence="1">
    <location>
        <begin position="1"/>
        <end position="22"/>
    </location>
</feature>
<proteinExistence type="predicted"/>
<keyword evidence="3" id="KW-1185">Reference proteome</keyword>
<evidence type="ECO:0000313" key="2">
    <source>
        <dbReference type="EMBL" id="MDZ5455039.1"/>
    </source>
</evidence>
<evidence type="ECO:0000313" key="3">
    <source>
        <dbReference type="Proteomes" id="UP001293718"/>
    </source>
</evidence>
<gene>
    <name evidence="2" type="ORF">SM757_00490</name>
</gene>
<evidence type="ECO:0000256" key="1">
    <source>
        <dbReference type="SAM" id="MobiDB-lite"/>
    </source>
</evidence>
<comment type="caution">
    <text evidence="2">The sequence shown here is derived from an EMBL/GenBank/DDBJ whole genome shotgun (WGS) entry which is preliminary data.</text>
</comment>
<geneLocation type="plasmid" evidence="2">
    <name>unnamed</name>
</geneLocation>
<protein>
    <submittedName>
        <fullName evidence="2">Uncharacterized protein</fullName>
    </submittedName>
</protein>
<dbReference type="EMBL" id="JAXOJX010000001">
    <property type="protein sequence ID" value="MDZ5455039.1"/>
    <property type="molecule type" value="Genomic_DNA"/>
</dbReference>
<dbReference type="Proteomes" id="UP001293718">
    <property type="component" value="Unassembled WGS sequence"/>
</dbReference>
<name>A0ABU5I7H8_9BURK</name>